<protein>
    <submittedName>
        <fullName evidence="14">ATP synthase CF0 B chain (Subunit I)</fullName>
    </submittedName>
    <submittedName>
        <fullName evidence="13">ATP synthase CF0 B subunit</fullName>
    </submittedName>
</protein>
<gene>
    <name evidence="14" type="primary">atpF</name>
    <name evidence="13" type="ORF">PrwiCp039</name>
</gene>
<organism evidence="14">
    <name type="scientific">Prototheca wickerhamii</name>
    <dbReference type="NCBI Taxonomy" id="3111"/>
    <lineage>
        <taxon>Eukaryota</taxon>
        <taxon>Viridiplantae</taxon>
        <taxon>Chlorophyta</taxon>
        <taxon>core chlorophytes</taxon>
        <taxon>Trebouxiophyceae</taxon>
        <taxon>Chlorellales</taxon>
        <taxon>Chlorellaceae</taxon>
        <taxon>Prototheca</taxon>
    </lineage>
</organism>
<keyword evidence="3 11" id="KW-0138">CF(0)</keyword>
<sequence length="175" mass="20085">MDINAPFVVDNNFAINTNIIETNLLNLAVVIALVFFYVGGTLNELLIDRKKIILMNFQEANQRALRAKEGVDQAKIKFEVIKKQALKIRHKASITIQYEKEKVGHGISEDLKILKNLKESAYKLEQKKIKNHLSTRLIQLSLNKVKDKIKLRLNSSNHNILNHLQIILFTNCKKA</sequence>
<evidence type="ECO:0000256" key="4">
    <source>
        <dbReference type="ARBA" id="ARBA00022692"/>
    </source>
</evidence>
<evidence type="ECO:0000313" key="14">
    <source>
        <dbReference type="EMBL" id="CAB38452.1"/>
    </source>
</evidence>
<dbReference type="GO" id="GO:0015078">
    <property type="term" value="F:proton transmembrane transporter activity"/>
    <property type="evidence" value="ECO:0007669"/>
    <property type="project" value="InterPro"/>
</dbReference>
<keyword evidence="8 12" id="KW-0472">Membrane</keyword>
<evidence type="ECO:0000256" key="9">
    <source>
        <dbReference type="ARBA" id="ARBA00023310"/>
    </source>
</evidence>
<comment type="similarity">
    <text evidence="11">Belongs to the ATPase B chain family.</text>
</comment>
<evidence type="ECO:0000256" key="2">
    <source>
        <dbReference type="ARBA" id="ARBA00022448"/>
    </source>
</evidence>
<dbReference type="EMBL" id="KJ001761">
    <property type="protein sequence ID" value="AHK10008.1"/>
    <property type="molecule type" value="Genomic_DNA"/>
</dbReference>
<evidence type="ECO:0000256" key="10">
    <source>
        <dbReference type="ARBA" id="ARBA00025198"/>
    </source>
</evidence>
<evidence type="ECO:0000256" key="6">
    <source>
        <dbReference type="ARBA" id="ARBA00022989"/>
    </source>
</evidence>
<dbReference type="AlphaFoldDB" id="O99014"/>
<dbReference type="GO" id="GO:0015986">
    <property type="term" value="P:proton motive force-driven ATP synthesis"/>
    <property type="evidence" value="ECO:0007669"/>
    <property type="project" value="InterPro"/>
</dbReference>
<feature type="transmembrane region" description="Helical" evidence="12">
    <location>
        <begin position="24"/>
        <end position="47"/>
    </location>
</feature>
<evidence type="ECO:0000256" key="3">
    <source>
        <dbReference type="ARBA" id="ARBA00022547"/>
    </source>
</evidence>
<keyword evidence="14" id="KW-0934">Plastid</keyword>
<dbReference type="PANTHER" id="PTHR34264">
    <property type="entry name" value="ATP SYNTHASE SUBUNIT B, CHLOROPLASTIC"/>
    <property type="match status" value="1"/>
</dbReference>
<dbReference type="Pfam" id="PF00430">
    <property type="entry name" value="ATP-synt_B"/>
    <property type="match status" value="1"/>
</dbReference>
<comment type="subcellular location">
    <subcellularLocation>
        <location evidence="1">Membrane</location>
        <topology evidence="1">Single-pass membrane protein</topology>
    </subcellularLocation>
</comment>
<evidence type="ECO:0000256" key="8">
    <source>
        <dbReference type="ARBA" id="ARBA00023136"/>
    </source>
</evidence>
<proteinExistence type="inferred from homology"/>
<keyword evidence="6 12" id="KW-1133">Transmembrane helix</keyword>
<dbReference type="InterPro" id="IPR002146">
    <property type="entry name" value="ATP_synth_b/b'su_bac/chlpt"/>
</dbReference>
<comment type="function">
    <text evidence="10">F(1)F(0) ATP synthase produces ATP from ADP in the presence of a proton or sodium gradient. F-type ATPases consist of two structural domains, F(1) containing the extramembraneous catalytic core and F(0) containing the membrane proton channel, linked together by a central stalk and a peripheral stalk. During catalysis, ATP synthesis in the catalytic domain of F(1) is coupled via a rotary mechanism of the central stalk subunits to proton translocation.</text>
</comment>
<keyword evidence="7 11" id="KW-0406">Ion transport</keyword>
<keyword evidence="2 11" id="KW-0813">Transport</keyword>
<evidence type="ECO:0000256" key="1">
    <source>
        <dbReference type="ARBA" id="ARBA00004167"/>
    </source>
</evidence>
<dbReference type="PANTHER" id="PTHR34264:SF3">
    <property type="entry name" value="ATP SYNTHASE SUBUNIT B, CHLOROPLASTIC"/>
    <property type="match status" value="1"/>
</dbReference>
<keyword evidence="4 11" id="KW-0812">Transmembrane</keyword>
<evidence type="ECO:0000256" key="12">
    <source>
        <dbReference type="SAM" id="Phobius"/>
    </source>
</evidence>
<name>O99014_PROWI</name>
<evidence type="ECO:0000313" key="13">
    <source>
        <dbReference type="EMBL" id="AHK10008.1"/>
    </source>
</evidence>
<keyword evidence="9" id="KW-0066">ATP synthesis</keyword>
<accession>O99014</accession>
<geneLocation type="plastid" evidence="14"/>
<evidence type="ECO:0000256" key="11">
    <source>
        <dbReference type="RuleBase" id="RU003848"/>
    </source>
</evidence>
<dbReference type="EMBL" id="AJ236874">
    <property type="protein sequence ID" value="CAB38452.1"/>
    <property type="molecule type" value="Genomic_DNA"/>
</dbReference>
<reference evidence="14" key="1">
    <citation type="journal article" date="2002" name="Mol. Genet. Genomics">
        <title>The genes encoding subunits of ATP synthase are conserved in the reduced plastid genome of the heterotrophic alga Prototheca wickerhamii.</title>
        <authorList>
            <person name="Knauf U."/>
            <person name="Hachtel W."/>
        </authorList>
    </citation>
    <scope>NUCLEOTIDE SEQUENCE</scope>
    <source>
        <strain evidence="14">263-11</strain>
    </source>
</reference>
<evidence type="ECO:0000256" key="7">
    <source>
        <dbReference type="ARBA" id="ARBA00023065"/>
    </source>
</evidence>
<keyword evidence="5 11" id="KW-0375">Hydrogen ion transport</keyword>
<reference evidence="13" key="2">
    <citation type="submission" date="2013-12" db="EMBL/GenBank/DDBJ databases">
        <title>The plastid genomes of microalgae Chlorella protothecoides and Prototheca wickerhamii shed light on the evolutionary transition from autotroph to heterotroph.</title>
        <authorList>
            <person name="Yan D."/>
            <person name="Wang Y."/>
            <person name="Murakami T."/>
            <person name="Shen Y."/>
            <person name="Gong J."/>
            <person name="Gao C."/>
            <person name="Jiang H."/>
            <person name="Smith D.R."/>
            <person name="Pombert J.F."/>
            <person name="Wu Q."/>
            <person name="Dai J."/>
        </authorList>
    </citation>
    <scope>NUCLEOTIDE SEQUENCE</scope>
    <source>
        <strain evidence="13">SAG 263-11</strain>
    </source>
</reference>
<dbReference type="GO" id="GO:0045259">
    <property type="term" value="C:proton-transporting ATP synthase complex"/>
    <property type="evidence" value="ECO:0007669"/>
    <property type="project" value="UniProtKB-KW"/>
</dbReference>
<evidence type="ECO:0000256" key="5">
    <source>
        <dbReference type="ARBA" id="ARBA00022781"/>
    </source>
</evidence>